<keyword evidence="2" id="KW-0418">Kinase</keyword>
<keyword evidence="2" id="KW-0808">Transferase</keyword>
<evidence type="ECO:0000313" key="2">
    <source>
        <dbReference type="EMBL" id="KAK8073616.1"/>
    </source>
</evidence>
<evidence type="ECO:0000256" key="1">
    <source>
        <dbReference type="SAM" id="MobiDB-lite"/>
    </source>
</evidence>
<dbReference type="GO" id="GO:0016301">
    <property type="term" value="F:kinase activity"/>
    <property type="evidence" value="ECO:0007669"/>
    <property type="project" value="UniProtKB-KW"/>
</dbReference>
<protein>
    <submittedName>
        <fullName evidence="2">Casein kinase i</fullName>
    </submittedName>
</protein>
<reference evidence="2 3" key="1">
    <citation type="submission" date="2023-01" db="EMBL/GenBank/DDBJ databases">
        <title>Analysis of 21 Apiospora genomes using comparative genomics revels a genus with tremendous synthesis potential of carbohydrate active enzymes and secondary metabolites.</title>
        <authorList>
            <person name="Sorensen T."/>
        </authorList>
    </citation>
    <scope>NUCLEOTIDE SEQUENCE [LARGE SCALE GENOMIC DNA]</scope>
    <source>
        <strain evidence="2 3">CBS 135458</strain>
    </source>
</reference>
<dbReference type="RefSeq" id="XP_066718091.1">
    <property type="nucleotide sequence ID" value="XM_066855924.1"/>
</dbReference>
<comment type="caution">
    <text evidence="2">The sequence shown here is derived from an EMBL/GenBank/DDBJ whole genome shotgun (WGS) entry which is preliminary data.</text>
</comment>
<evidence type="ECO:0000313" key="3">
    <source>
        <dbReference type="Proteomes" id="UP001480595"/>
    </source>
</evidence>
<organism evidence="2 3">
    <name type="scientific">Apiospora phragmitis</name>
    <dbReference type="NCBI Taxonomy" id="2905665"/>
    <lineage>
        <taxon>Eukaryota</taxon>
        <taxon>Fungi</taxon>
        <taxon>Dikarya</taxon>
        <taxon>Ascomycota</taxon>
        <taxon>Pezizomycotina</taxon>
        <taxon>Sordariomycetes</taxon>
        <taxon>Xylariomycetidae</taxon>
        <taxon>Amphisphaeriales</taxon>
        <taxon>Apiosporaceae</taxon>
        <taxon>Apiospora</taxon>
    </lineage>
</organism>
<accession>A0ABR1VQU3</accession>
<sequence>MATPTGSTQAQFQNSSQNLPPRMAPQTNISGGAQAMPSNGQPAQPQPTGFQKFMKVLCCDSE</sequence>
<dbReference type="EMBL" id="JAQQWL010000005">
    <property type="protein sequence ID" value="KAK8073616.1"/>
    <property type="molecule type" value="Genomic_DNA"/>
</dbReference>
<name>A0ABR1VQU3_9PEZI</name>
<gene>
    <name evidence="2" type="ORF">PG994_004515</name>
</gene>
<feature type="region of interest" description="Disordered" evidence="1">
    <location>
        <begin position="1"/>
        <end position="49"/>
    </location>
</feature>
<dbReference type="Proteomes" id="UP001480595">
    <property type="component" value="Unassembled WGS sequence"/>
</dbReference>
<dbReference type="GeneID" id="92088987"/>
<proteinExistence type="predicted"/>
<keyword evidence="3" id="KW-1185">Reference proteome</keyword>